<dbReference type="GO" id="GO:0006629">
    <property type="term" value="P:lipid metabolic process"/>
    <property type="evidence" value="ECO:0007669"/>
    <property type="project" value="InterPro"/>
</dbReference>
<dbReference type="GO" id="GO:0008081">
    <property type="term" value="F:phosphoric diester hydrolase activity"/>
    <property type="evidence" value="ECO:0007669"/>
    <property type="project" value="InterPro"/>
</dbReference>
<organism evidence="2 3">
    <name type="scientific">Kaustia mangrovi</name>
    <dbReference type="NCBI Taxonomy" id="2593653"/>
    <lineage>
        <taxon>Bacteria</taxon>
        <taxon>Pseudomonadati</taxon>
        <taxon>Pseudomonadota</taxon>
        <taxon>Alphaproteobacteria</taxon>
        <taxon>Hyphomicrobiales</taxon>
        <taxon>Parvibaculaceae</taxon>
        <taxon>Kaustia</taxon>
    </lineage>
</organism>
<reference evidence="2 3" key="1">
    <citation type="submission" date="2020-06" db="EMBL/GenBank/DDBJ databases">
        <title>Genome sequence of 2 isolates from Red Sea Mangroves.</title>
        <authorList>
            <person name="Sefrji F."/>
            <person name="Michoud G."/>
            <person name="Merlino G."/>
            <person name="Daffonchio D."/>
        </authorList>
    </citation>
    <scope>NUCLEOTIDE SEQUENCE [LARGE SCALE GENOMIC DNA]</scope>
    <source>
        <strain evidence="2 3">R1DC25</strain>
    </source>
</reference>
<dbReference type="PANTHER" id="PTHR43805:SF1">
    <property type="entry name" value="GP-PDE DOMAIN-CONTAINING PROTEIN"/>
    <property type="match status" value="1"/>
</dbReference>
<feature type="domain" description="GP-PDE" evidence="1">
    <location>
        <begin position="49"/>
        <end position="320"/>
    </location>
</feature>
<gene>
    <name evidence="2" type="ORF">HW532_18640</name>
</gene>
<dbReference type="CDD" id="cd08613">
    <property type="entry name" value="GDPD_GDE4_like_1"/>
    <property type="match status" value="1"/>
</dbReference>
<dbReference type="SUPFAM" id="SSF51695">
    <property type="entry name" value="PLC-like phosphodiesterases"/>
    <property type="match status" value="1"/>
</dbReference>
<dbReference type="PROSITE" id="PS51704">
    <property type="entry name" value="GP_PDE"/>
    <property type="match status" value="1"/>
</dbReference>
<dbReference type="Proteomes" id="UP000593594">
    <property type="component" value="Chromosome"/>
</dbReference>
<dbReference type="AlphaFoldDB" id="A0A7S8HDC3"/>
<dbReference type="InterPro" id="IPR030395">
    <property type="entry name" value="GP_PDE_dom"/>
</dbReference>
<keyword evidence="3" id="KW-1185">Reference proteome</keyword>
<accession>A0A7S8HDC3</accession>
<protein>
    <submittedName>
        <fullName evidence="2">Glycerophosphodiester phosphodiesterase</fullName>
    </submittedName>
</protein>
<dbReference type="InterPro" id="IPR017946">
    <property type="entry name" value="PLC-like_Pdiesterase_TIM-brl"/>
</dbReference>
<dbReference type="RefSeq" id="WP_213161909.1">
    <property type="nucleotide sequence ID" value="NZ_CP058214.1"/>
</dbReference>
<sequence length="322" mass="35251">MWWRLGLALVLLLAGFVYLNNTTLLASRPAGEPVLLAHRGIAQRYHTEGLDYETCTAERILPPTHDYLENTIASMRASFEAGADIVEFDIHPTTDGQFAVFHDWTLDCRTDGTGVTREHSMAQLKALDIGYGYTADGGETFPFRGKGVGAMPSLEEVLAAFPDRRFLINVKSRDRDEGARLAAVLAALPPDRRANFMVYGGTEPVEAVHRALPEVKTVSRSAIKDCLIRYVAYGWTGLVPEACRNRVVPLPVNIAPWLWGWPDRLVGRMRSVGSSVFLLGPYGGGGFSTGIDTAEDIARIPDGYAGGVWTNEIETVAGTLRK</sequence>
<evidence type="ECO:0000259" key="1">
    <source>
        <dbReference type="PROSITE" id="PS51704"/>
    </source>
</evidence>
<proteinExistence type="predicted"/>
<dbReference type="EMBL" id="CP058214">
    <property type="protein sequence ID" value="QPC44536.1"/>
    <property type="molecule type" value="Genomic_DNA"/>
</dbReference>
<evidence type="ECO:0000313" key="3">
    <source>
        <dbReference type="Proteomes" id="UP000593594"/>
    </source>
</evidence>
<name>A0A7S8HDC3_9HYPH</name>
<dbReference type="KEGG" id="kmn:HW532_18640"/>
<evidence type="ECO:0000313" key="2">
    <source>
        <dbReference type="EMBL" id="QPC44536.1"/>
    </source>
</evidence>
<dbReference type="Gene3D" id="3.20.20.190">
    <property type="entry name" value="Phosphatidylinositol (PI) phosphodiesterase"/>
    <property type="match status" value="1"/>
</dbReference>
<dbReference type="PANTHER" id="PTHR43805">
    <property type="entry name" value="GLYCEROPHOSPHORYL DIESTER PHOSPHODIESTERASE"/>
    <property type="match status" value="1"/>
</dbReference>
<dbReference type="Pfam" id="PF03009">
    <property type="entry name" value="GDPD"/>
    <property type="match status" value="1"/>
</dbReference>